<proteinExistence type="predicted"/>
<evidence type="ECO:0008006" key="6">
    <source>
        <dbReference type="Google" id="ProtNLM"/>
    </source>
</evidence>
<keyword evidence="2" id="KW-0812">Transmembrane</keyword>
<sequence>MAEQTSKFSFFSKIVACSLLVLSSTFVESWDSAACQENAVRTSRLLTAQHTLIGNSRTGQYKFLKNKVIDLLDDEYDDEAFGQTLNELVQDQAFRNTYRNIIQDEKFQKRSYRDLDASFDDMREIYEIKKGVQKKSEKTDDSLDMDCFYDDEASSSTSASSMALEKYEKPRKSRKSAISERKKRRRSTRAKKYDYKHEENFETLKDMVIKASAEEEPSEGGMMGALKKFDKQFEVELLRSVKDKALSDYDECKFKAGKGKYQHVMNKFRVYLPPTINMAILMIMLVFQSTLFNAHIFAFFSLTFFAMIAYYGKKFAQLHKMKKFYKGFDRRGSFRKPIKY</sequence>
<feature type="signal peptide" evidence="3">
    <location>
        <begin position="1"/>
        <end position="29"/>
    </location>
</feature>
<feature type="compositionally biased region" description="Basic residues" evidence="1">
    <location>
        <begin position="171"/>
        <end position="190"/>
    </location>
</feature>
<evidence type="ECO:0000256" key="3">
    <source>
        <dbReference type="SAM" id="SignalP"/>
    </source>
</evidence>
<dbReference type="OrthoDB" id="383799at2759"/>
<keyword evidence="2" id="KW-1133">Transmembrane helix</keyword>
<feature type="region of interest" description="Disordered" evidence="1">
    <location>
        <begin position="159"/>
        <end position="192"/>
    </location>
</feature>
<dbReference type="EMBL" id="KQ234731">
    <property type="protein sequence ID" value="KMZ88946.1"/>
    <property type="molecule type" value="Genomic_DNA"/>
</dbReference>
<keyword evidence="3" id="KW-0732">Signal</keyword>
<evidence type="ECO:0000256" key="1">
    <source>
        <dbReference type="SAM" id="MobiDB-lite"/>
    </source>
</evidence>
<feature type="transmembrane region" description="Helical" evidence="2">
    <location>
        <begin position="270"/>
        <end position="288"/>
    </location>
</feature>
<dbReference type="Proteomes" id="UP000053327">
    <property type="component" value="Unassembled WGS sequence"/>
</dbReference>
<evidence type="ECO:0000313" key="5">
    <source>
        <dbReference type="Proteomes" id="UP000053327"/>
    </source>
</evidence>
<reference evidence="4 5" key="1">
    <citation type="submission" date="2011-08" db="EMBL/GenBank/DDBJ databases">
        <title>The Genome Sequence of Plasmodium vivax Brazil I.</title>
        <authorList>
            <consortium name="The Broad Institute Genome Sequencing Platform"/>
            <consortium name="The Broad Institute Genome Sequencing Center for Infectious Disease"/>
            <person name="Neafsey D."/>
            <person name="Carlton J."/>
            <person name="Barnwell J."/>
            <person name="Collins W."/>
            <person name="Escalante A."/>
            <person name="Mullikin J."/>
            <person name="Saul A."/>
            <person name="Guigo R."/>
            <person name="Camara F."/>
            <person name="Young S.K."/>
            <person name="Zeng Q."/>
            <person name="Gargeya S."/>
            <person name="Fitzgerald M."/>
            <person name="Haas B."/>
            <person name="Abouelleil A."/>
            <person name="Alvarado L."/>
            <person name="Arachchi H.M."/>
            <person name="Berlin A."/>
            <person name="Brown A."/>
            <person name="Chapman S.B."/>
            <person name="Chen Z."/>
            <person name="Dunbar C."/>
            <person name="Freedman E."/>
            <person name="Gearin G."/>
            <person name="Gellesch M."/>
            <person name="Goldberg J."/>
            <person name="Griggs A."/>
            <person name="Gujja S."/>
            <person name="Heiman D."/>
            <person name="Howarth C."/>
            <person name="Larson L."/>
            <person name="Lui A."/>
            <person name="MacDonald P.J.P."/>
            <person name="Montmayeur A."/>
            <person name="Murphy C."/>
            <person name="Neiman D."/>
            <person name="Pearson M."/>
            <person name="Priest M."/>
            <person name="Roberts A."/>
            <person name="Saif S."/>
            <person name="Shea T."/>
            <person name="Shenoy N."/>
            <person name="Sisk P."/>
            <person name="Stolte C."/>
            <person name="Sykes S."/>
            <person name="Wortman J."/>
            <person name="Nusbaum C."/>
            <person name="Birren B."/>
        </authorList>
    </citation>
    <scope>NUCLEOTIDE SEQUENCE [LARGE SCALE GENOMIC DNA]</scope>
    <source>
        <strain evidence="4 5">Brazil I</strain>
    </source>
</reference>
<evidence type="ECO:0000313" key="4">
    <source>
        <dbReference type="EMBL" id="KMZ88946.1"/>
    </source>
</evidence>
<protein>
    <recommendedName>
        <fullName evidence="6">Pv-fam-d protein</fullName>
    </recommendedName>
</protein>
<name>A0A0J9T1Q7_PLAV1</name>
<keyword evidence="2" id="KW-0472">Membrane</keyword>
<organism evidence="4 5">
    <name type="scientific">Plasmodium vivax (strain Brazil I)</name>
    <dbReference type="NCBI Taxonomy" id="1033975"/>
    <lineage>
        <taxon>Eukaryota</taxon>
        <taxon>Sar</taxon>
        <taxon>Alveolata</taxon>
        <taxon>Apicomplexa</taxon>
        <taxon>Aconoidasida</taxon>
        <taxon>Haemosporida</taxon>
        <taxon>Plasmodiidae</taxon>
        <taxon>Plasmodium</taxon>
        <taxon>Plasmodium (Plasmodium)</taxon>
    </lineage>
</organism>
<feature type="chain" id="PRO_5005323110" description="Pv-fam-d protein" evidence="3">
    <location>
        <begin position="30"/>
        <end position="340"/>
    </location>
</feature>
<gene>
    <name evidence="4" type="ORF">PVBG_05763</name>
</gene>
<evidence type="ECO:0000256" key="2">
    <source>
        <dbReference type="SAM" id="Phobius"/>
    </source>
</evidence>
<dbReference type="AlphaFoldDB" id="A0A0J9T1Q7"/>
<feature type="transmembrane region" description="Helical" evidence="2">
    <location>
        <begin position="294"/>
        <end position="312"/>
    </location>
</feature>
<accession>A0A0J9T1Q7</accession>